<gene>
    <name evidence="2" type="ORF">Hypma_004971</name>
</gene>
<proteinExistence type="predicted"/>
<dbReference type="PROSITE" id="PS51746">
    <property type="entry name" value="PPM_2"/>
    <property type="match status" value="1"/>
</dbReference>
<dbReference type="Proteomes" id="UP000076154">
    <property type="component" value="Unassembled WGS sequence"/>
</dbReference>
<name>A0A369JX30_HYPMA</name>
<dbReference type="InterPro" id="IPR001932">
    <property type="entry name" value="PPM-type_phosphatase-like_dom"/>
</dbReference>
<organism evidence="2 3">
    <name type="scientific">Hypsizygus marmoreus</name>
    <name type="common">White beech mushroom</name>
    <name type="synonym">Agaricus marmoreus</name>
    <dbReference type="NCBI Taxonomy" id="39966"/>
    <lineage>
        <taxon>Eukaryota</taxon>
        <taxon>Fungi</taxon>
        <taxon>Dikarya</taxon>
        <taxon>Basidiomycota</taxon>
        <taxon>Agaricomycotina</taxon>
        <taxon>Agaricomycetes</taxon>
        <taxon>Agaricomycetidae</taxon>
        <taxon>Agaricales</taxon>
        <taxon>Tricholomatineae</taxon>
        <taxon>Lyophyllaceae</taxon>
        <taxon>Hypsizygus</taxon>
    </lineage>
</organism>
<dbReference type="InParanoid" id="A0A369JX30"/>
<dbReference type="SMART" id="SM00332">
    <property type="entry name" value="PP2Cc"/>
    <property type="match status" value="1"/>
</dbReference>
<sequence>MDDLTKARKAFTGVCIQQTFPGDIHTVTFQSKPTRTNEDRYVVEHWDDIGEPASPSWIFLAVLDGHGGPQTSEYTASHLPSLIHAALRSLVGAAKPETPDPKSISDLLSSQIKLFDHEIGKVVKRVCRNIRNLDDSQVQGIVEGPHRDALLRANSGTTLTMALIDGERTNLWVAGVGDSSVVLSKALPGGHRTGERLLTLHNVSTPSEYARVALAHPSYEANILKNDRVLGGVTVTRAIGDFAFKLPRIYSRRVFTKLPSTWSDRVHEGVTQYNFTPPYITAASEARHINLKGIRDQHPILLLYSDGVNGAIDGYFLFRQQNPCKADPANVVGALLGDMLDPVFMRAVFQHGVESKWIGENGNRAVELLGNILGGTDASRLTQVLDPALLSDDGERDLYVDDTTIVICPLVCPVPMVPS</sequence>
<dbReference type="STRING" id="39966.A0A369JX30"/>
<feature type="domain" description="PPM-type phosphatase" evidence="1">
    <location>
        <begin position="23"/>
        <end position="410"/>
    </location>
</feature>
<dbReference type="InterPro" id="IPR015655">
    <property type="entry name" value="PP2C"/>
</dbReference>
<dbReference type="CDD" id="cd00143">
    <property type="entry name" value="PP2Cc"/>
    <property type="match status" value="1"/>
</dbReference>
<dbReference type="InterPro" id="IPR036457">
    <property type="entry name" value="PPM-type-like_dom_sf"/>
</dbReference>
<dbReference type="Gene3D" id="3.60.40.10">
    <property type="entry name" value="PPM-type phosphatase domain"/>
    <property type="match status" value="1"/>
</dbReference>
<keyword evidence="3" id="KW-1185">Reference proteome</keyword>
<evidence type="ECO:0000313" key="3">
    <source>
        <dbReference type="Proteomes" id="UP000076154"/>
    </source>
</evidence>
<dbReference type="EMBL" id="LUEZ02000021">
    <property type="protein sequence ID" value="RDB26889.1"/>
    <property type="molecule type" value="Genomic_DNA"/>
</dbReference>
<evidence type="ECO:0000259" key="1">
    <source>
        <dbReference type="PROSITE" id="PS51746"/>
    </source>
</evidence>
<reference evidence="2" key="1">
    <citation type="submission" date="2018-04" db="EMBL/GenBank/DDBJ databases">
        <title>Whole genome sequencing of Hypsizygus marmoreus.</title>
        <authorList>
            <person name="Choi I.-G."/>
            <person name="Min B."/>
            <person name="Kim J.-G."/>
            <person name="Kim S."/>
            <person name="Oh Y.-L."/>
            <person name="Kong W.-S."/>
            <person name="Park H."/>
            <person name="Jeong J."/>
            <person name="Song E.-S."/>
        </authorList>
    </citation>
    <scope>NUCLEOTIDE SEQUENCE [LARGE SCALE GENOMIC DNA]</scope>
    <source>
        <strain evidence="2">51987-8</strain>
    </source>
</reference>
<accession>A0A369JX30</accession>
<dbReference type="OrthoDB" id="420076at2759"/>
<dbReference type="GO" id="GO:0004722">
    <property type="term" value="F:protein serine/threonine phosphatase activity"/>
    <property type="evidence" value="ECO:0007669"/>
    <property type="project" value="InterPro"/>
</dbReference>
<protein>
    <submittedName>
        <fullName evidence="2">Protein phosphatase 2C C10F6.17c</fullName>
    </submittedName>
</protein>
<dbReference type="PANTHER" id="PTHR13832:SF792">
    <property type="entry name" value="GM14286P"/>
    <property type="match status" value="1"/>
</dbReference>
<dbReference type="SUPFAM" id="SSF81606">
    <property type="entry name" value="PP2C-like"/>
    <property type="match status" value="1"/>
</dbReference>
<dbReference type="Pfam" id="PF00481">
    <property type="entry name" value="PP2C"/>
    <property type="match status" value="1"/>
</dbReference>
<comment type="caution">
    <text evidence="2">The sequence shown here is derived from an EMBL/GenBank/DDBJ whole genome shotgun (WGS) entry which is preliminary data.</text>
</comment>
<evidence type="ECO:0000313" key="2">
    <source>
        <dbReference type="EMBL" id="RDB26889.1"/>
    </source>
</evidence>
<dbReference type="AlphaFoldDB" id="A0A369JX30"/>
<dbReference type="PANTHER" id="PTHR13832">
    <property type="entry name" value="PROTEIN PHOSPHATASE 2C"/>
    <property type="match status" value="1"/>
</dbReference>